<feature type="region of interest" description="Disordered" evidence="2">
    <location>
        <begin position="676"/>
        <end position="711"/>
    </location>
</feature>
<evidence type="ECO:0008006" key="5">
    <source>
        <dbReference type="Google" id="ProtNLM"/>
    </source>
</evidence>
<comment type="caution">
    <text evidence="3">The sequence shown here is derived from an EMBL/GenBank/DDBJ whole genome shotgun (WGS) entry which is preliminary data.</text>
</comment>
<dbReference type="Proteomes" id="UP000626109">
    <property type="component" value="Unassembled WGS sequence"/>
</dbReference>
<feature type="region of interest" description="Disordered" evidence="2">
    <location>
        <begin position="779"/>
        <end position="807"/>
    </location>
</feature>
<dbReference type="Gene3D" id="3.40.50.300">
    <property type="entry name" value="P-loop containing nucleotide triphosphate hydrolases"/>
    <property type="match status" value="1"/>
</dbReference>
<feature type="compositionally biased region" description="Basic residues" evidence="2">
    <location>
        <begin position="791"/>
        <end position="800"/>
    </location>
</feature>
<dbReference type="EMBL" id="CAJNNW010024402">
    <property type="protein sequence ID" value="CAE8672218.1"/>
    <property type="molecule type" value="Genomic_DNA"/>
</dbReference>
<evidence type="ECO:0000256" key="1">
    <source>
        <dbReference type="SAM" id="Coils"/>
    </source>
</evidence>
<gene>
    <name evidence="3" type="ORF">PGLA2088_LOCUS17950</name>
</gene>
<dbReference type="InterPro" id="IPR052634">
    <property type="entry name" value="Sperm_flagellar-bone_growth"/>
</dbReference>
<name>A0A813J3B4_POLGL</name>
<organism evidence="3 4">
    <name type="scientific">Polarella glacialis</name>
    <name type="common">Dinoflagellate</name>
    <dbReference type="NCBI Taxonomy" id="89957"/>
    <lineage>
        <taxon>Eukaryota</taxon>
        <taxon>Sar</taxon>
        <taxon>Alveolata</taxon>
        <taxon>Dinophyceae</taxon>
        <taxon>Suessiales</taxon>
        <taxon>Suessiaceae</taxon>
        <taxon>Polarella</taxon>
    </lineage>
</organism>
<reference evidence="3" key="1">
    <citation type="submission" date="2021-02" db="EMBL/GenBank/DDBJ databases">
        <authorList>
            <person name="Dougan E. K."/>
            <person name="Rhodes N."/>
            <person name="Thang M."/>
            <person name="Chan C."/>
        </authorList>
    </citation>
    <scope>NUCLEOTIDE SEQUENCE</scope>
</reference>
<proteinExistence type="predicted"/>
<evidence type="ECO:0000256" key="2">
    <source>
        <dbReference type="SAM" id="MobiDB-lite"/>
    </source>
</evidence>
<accession>A0A813J3B4</accession>
<feature type="compositionally biased region" description="Basic residues" evidence="2">
    <location>
        <begin position="690"/>
        <end position="699"/>
    </location>
</feature>
<feature type="coiled-coil region" evidence="1">
    <location>
        <begin position="412"/>
        <end position="444"/>
    </location>
</feature>
<keyword evidence="1" id="KW-0175">Coiled coil</keyword>
<dbReference type="SUPFAM" id="SSF52540">
    <property type="entry name" value="P-loop containing nucleoside triphosphate hydrolases"/>
    <property type="match status" value="1"/>
</dbReference>
<dbReference type="AlphaFoldDB" id="A0A813J3B4"/>
<feature type="region of interest" description="Disordered" evidence="2">
    <location>
        <begin position="457"/>
        <end position="477"/>
    </location>
</feature>
<evidence type="ECO:0000313" key="4">
    <source>
        <dbReference type="Proteomes" id="UP000626109"/>
    </source>
</evidence>
<feature type="non-terminal residue" evidence="3">
    <location>
        <position position="1"/>
    </location>
</feature>
<protein>
    <recommendedName>
        <fullName evidence="5">Adenylate kinase</fullName>
    </recommendedName>
</protein>
<dbReference type="PANTHER" id="PTHR14919:SF0">
    <property type="entry name" value="SPERM FLAGELLAR PROTEIN 2"/>
    <property type="match status" value="1"/>
</dbReference>
<feature type="compositionally biased region" description="Basic and acidic residues" evidence="2">
    <location>
        <begin position="779"/>
        <end position="790"/>
    </location>
</feature>
<sequence length="1102" mass="122308">ISFIDKLSAELDTVESRPVNYRLGVIVASMLDRTYKMPSFPPPPPMPEVPLRVVISGKPFAGKRTVAGRLAEAYNLKVVEVGDVVRECLLLSKRPDLNAANPVDVLSFAAEAADEHCQRCELDGNPYARQLQEIGFEMQRLLDQGQAMPDELYVHMIVTKIRSLFPENIPKQEQPAAVTDDAEAEAAVAAGDEGEGLAPDVTALEGEFIDLEGTAQLDSCPPVAAGMTLQPEGWVLVGFPDDAPRLALLERFLSGWVDPKATPTPQATLFKAEAALLAPRPPEELPPVVRQPGGYDLHMRLELPMDESVRRACGRRVDPVTSLEYHIEDTPPPNKLAVIYERLVPVDGLAKSMGTLTTRIHNFDVAQPEVDQILSYFGPFPDVPRLVCVEAHGAVDDVYEAMEEQVAMLLERKKAELATKAAAEEAAKAEVEAAAQAKAEAEAAVQVEATDVEVAAAGPEAPTPTPPADVEASPLPTPEEPAPFVQVQLEDLPQHVEKLEDAVFNLLVEEWRSLQGDFVHSLQQLFGWHRSHLVDFRSGLYGIKQRFVEFLQRTDNRQSLVDNFVQRFNAFTEEYPDMRKQDATKNELHQRSDELHERLRKEVENRQSEALVQLEAIKGSRWVESQTEVLAAQVQHAVQLEVRRYHSACQLLEDFYYSSMQLGLPEAREAPPRVDAFAEDEPPPEDPKAKKAPPPKPKKGAAEEPVVPEVSPEEKASLRLCKWVAPAPPAEGAEQPPADVAVVVGHWEFPYLKDLFVQAKKAVWKLQDFAPPKIDLPVKEDPAEKVDPKAKGKAKAKPKAKGKDKDVEEVAPAPLMPLPPLFVDLQQAIVHERATFVHRLSMIHGWSERRLLEVASSSKSTFEHLQDWVALRRRKELDASAGLVDIIKEHIESEDFIKTKLNFQNGHLHRRPNVLLRAPIPEAIPPPVEGISPFRWTIDQLDGLLEVMGNAAAALSPSRRMLPTHVALSILQQLTSATESDRKPVKVPAVWRSCGINKLRSLVSLFEHPPSTGSVDIVEFLLHIGLLHSPLGWPSINALLEVRKALEAQAPRGCAWPDFYVTADQLAQTTLFADPTGLEESFAKKFKPVTWLHLRLFLFLFL</sequence>
<dbReference type="PANTHER" id="PTHR14919">
    <property type="entry name" value="KPL2-RELATED"/>
    <property type="match status" value="1"/>
</dbReference>
<evidence type="ECO:0000313" key="3">
    <source>
        <dbReference type="EMBL" id="CAE8672218.1"/>
    </source>
</evidence>
<dbReference type="InterPro" id="IPR027417">
    <property type="entry name" value="P-loop_NTPase"/>
</dbReference>